<evidence type="ECO:0000313" key="2">
    <source>
        <dbReference type="Proteomes" id="UP000186102"/>
    </source>
</evidence>
<dbReference type="Gene3D" id="3.10.20.30">
    <property type="match status" value="1"/>
</dbReference>
<dbReference type="CDD" id="cd17040">
    <property type="entry name" value="Ubl_MoaD_like"/>
    <property type="match status" value="1"/>
</dbReference>
<dbReference type="OrthoDB" id="9801945at2"/>
<name>A0A1Q8QW95_9FIRM</name>
<dbReference type="InterPro" id="IPR003749">
    <property type="entry name" value="ThiS/MoaD-like"/>
</dbReference>
<gene>
    <name evidence="1" type="ORF">DSOL_2484</name>
</gene>
<keyword evidence="2" id="KW-1185">Reference proteome</keyword>
<proteinExistence type="predicted"/>
<comment type="caution">
    <text evidence="1">The sequence shown here is derived from an EMBL/GenBank/DDBJ whole genome shotgun (WGS) entry which is preliminary data.</text>
</comment>
<dbReference type="InterPro" id="IPR012675">
    <property type="entry name" value="Beta-grasp_dom_sf"/>
</dbReference>
<dbReference type="STRING" id="1888891.DSOL_2484"/>
<dbReference type="Proteomes" id="UP000186102">
    <property type="component" value="Unassembled WGS sequence"/>
</dbReference>
<dbReference type="AlphaFoldDB" id="A0A1Q8QW95"/>
<dbReference type="SUPFAM" id="SSF54285">
    <property type="entry name" value="MoaD/ThiS"/>
    <property type="match status" value="1"/>
</dbReference>
<sequence>MRVTVKLFATFRDGRFKVEEWDLPEESRLMDVLQPLNIKPKEVAICLVNGRNVNEQHVLKDGDTIALFPPVGGG</sequence>
<reference evidence="1 2" key="1">
    <citation type="submission" date="2016-09" db="EMBL/GenBank/DDBJ databases">
        <title>Complete genome of Desulfosporosinus sp. OL.</title>
        <authorList>
            <person name="Mardanov A."/>
            <person name="Beletsky A."/>
            <person name="Panova A."/>
            <person name="Karnachuk O."/>
            <person name="Ravin N."/>
        </authorList>
    </citation>
    <scope>NUCLEOTIDE SEQUENCE [LARGE SCALE GENOMIC DNA]</scope>
    <source>
        <strain evidence="1 2">OL</strain>
    </source>
</reference>
<dbReference type="InterPro" id="IPR016155">
    <property type="entry name" value="Mopterin_synth/thiamin_S_b"/>
</dbReference>
<organism evidence="1 2">
    <name type="scientific">Desulfosporosinus metallidurans</name>
    <dbReference type="NCBI Taxonomy" id="1888891"/>
    <lineage>
        <taxon>Bacteria</taxon>
        <taxon>Bacillati</taxon>
        <taxon>Bacillota</taxon>
        <taxon>Clostridia</taxon>
        <taxon>Eubacteriales</taxon>
        <taxon>Desulfitobacteriaceae</taxon>
        <taxon>Desulfosporosinus</taxon>
    </lineage>
</organism>
<dbReference type="EMBL" id="MLBF01000016">
    <property type="protein sequence ID" value="OLN31617.1"/>
    <property type="molecule type" value="Genomic_DNA"/>
</dbReference>
<evidence type="ECO:0000313" key="1">
    <source>
        <dbReference type="EMBL" id="OLN31617.1"/>
    </source>
</evidence>
<dbReference type="Pfam" id="PF02597">
    <property type="entry name" value="ThiS"/>
    <property type="match status" value="1"/>
</dbReference>
<protein>
    <recommendedName>
        <fullName evidence="3">Molybdopterin synthase sulfur carrier subunit</fullName>
    </recommendedName>
</protein>
<accession>A0A1Q8QW95</accession>
<evidence type="ECO:0008006" key="3">
    <source>
        <dbReference type="Google" id="ProtNLM"/>
    </source>
</evidence>